<dbReference type="AlphaFoldDB" id="X0X436"/>
<sequence>FKRKVYGFGVRSGRGRGLSSRQIAVGKKVSIAPSSSPDVPRIDAVVTRSDELEFVVVPDVPLSSAAGKLWNVRYRFGAATWEFNVLTIACGDAGLVLNHSDNITFVNRRRFLRVGVRKPALVAHFPMVKSDFEGGPTAPQFVRGTVTELSGPGLRIESEIEVNRGGRLLVVFELEEGKFMQDIGEVRGYRDSDGEHSIGVELIGLNEAGFDELVRATNNLAISCAIEESQNEEESSLVAGQQSG</sequence>
<name>X0X436_9ZZZZ</name>
<reference evidence="1" key="1">
    <citation type="journal article" date="2014" name="Front. Microbiol.">
        <title>High frequency of phylogenetically diverse reductive dehalogenase-homologous genes in deep subseafloor sedimentary metagenomes.</title>
        <authorList>
            <person name="Kawai M."/>
            <person name="Futagami T."/>
            <person name="Toyoda A."/>
            <person name="Takaki Y."/>
            <person name="Nishi S."/>
            <person name="Hori S."/>
            <person name="Arai W."/>
            <person name="Tsubouchi T."/>
            <person name="Morono Y."/>
            <person name="Uchiyama I."/>
            <person name="Ito T."/>
            <person name="Fujiyama A."/>
            <person name="Inagaki F."/>
            <person name="Takami H."/>
        </authorList>
    </citation>
    <scope>NUCLEOTIDE SEQUENCE</scope>
    <source>
        <strain evidence="1">Expedition CK06-06</strain>
    </source>
</reference>
<proteinExistence type="predicted"/>
<accession>X0X436</accession>
<organism evidence="1">
    <name type="scientific">marine sediment metagenome</name>
    <dbReference type="NCBI Taxonomy" id="412755"/>
    <lineage>
        <taxon>unclassified sequences</taxon>
        <taxon>metagenomes</taxon>
        <taxon>ecological metagenomes</taxon>
    </lineage>
</organism>
<dbReference type="EMBL" id="BARS01043280">
    <property type="protein sequence ID" value="GAG37954.1"/>
    <property type="molecule type" value="Genomic_DNA"/>
</dbReference>
<gene>
    <name evidence="1" type="ORF">S01H1_65547</name>
</gene>
<feature type="non-terminal residue" evidence="1">
    <location>
        <position position="1"/>
    </location>
</feature>
<evidence type="ECO:0000313" key="1">
    <source>
        <dbReference type="EMBL" id="GAG37954.1"/>
    </source>
</evidence>
<comment type="caution">
    <text evidence="1">The sequence shown here is derived from an EMBL/GenBank/DDBJ whole genome shotgun (WGS) entry which is preliminary data.</text>
</comment>
<protein>
    <submittedName>
        <fullName evidence="1">Uncharacterized protein</fullName>
    </submittedName>
</protein>